<dbReference type="FunCoup" id="W0RJP9">
    <property type="interactions" value="204"/>
</dbReference>
<evidence type="ECO:0000313" key="8">
    <source>
        <dbReference type="Proteomes" id="UP000019151"/>
    </source>
</evidence>
<dbReference type="RefSeq" id="WP_025412465.1">
    <property type="nucleotide sequence ID" value="NZ_CP007128.1"/>
</dbReference>
<comment type="similarity">
    <text evidence="5">Belongs to the HrcA family.</text>
</comment>
<keyword evidence="1 5" id="KW-0678">Repressor</keyword>
<name>W0RJP9_9BACT</name>
<dbReference type="HOGENOM" id="CLU_050019_1_0_0"/>
<dbReference type="InParanoid" id="W0RJP9"/>
<dbReference type="InterPro" id="IPR029016">
    <property type="entry name" value="GAF-like_dom_sf"/>
</dbReference>
<dbReference type="InterPro" id="IPR036388">
    <property type="entry name" value="WH-like_DNA-bd_sf"/>
</dbReference>
<proteinExistence type="inferred from homology"/>
<keyword evidence="4 5" id="KW-0804">Transcription</keyword>
<organism evidence="7 8">
    <name type="scientific">Gemmatirosa kalamazoonensis</name>
    <dbReference type="NCBI Taxonomy" id="861299"/>
    <lineage>
        <taxon>Bacteria</taxon>
        <taxon>Pseudomonadati</taxon>
        <taxon>Gemmatimonadota</taxon>
        <taxon>Gemmatimonadia</taxon>
        <taxon>Gemmatimonadales</taxon>
        <taxon>Gemmatimonadaceae</taxon>
        <taxon>Gemmatirosa</taxon>
    </lineage>
</organism>
<dbReference type="PANTHER" id="PTHR34824">
    <property type="entry name" value="HEAT-INDUCIBLE TRANSCRIPTION REPRESSOR HRCA"/>
    <property type="match status" value="1"/>
</dbReference>
<dbReference type="Gene3D" id="1.10.10.10">
    <property type="entry name" value="Winged helix-like DNA-binding domain superfamily/Winged helix DNA-binding domain"/>
    <property type="match status" value="1"/>
</dbReference>
<reference evidence="7 8" key="1">
    <citation type="journal article" date="2014" name="Genome Announc.">
        <title>Genome Sequence and Methylome of Soil Bacterium Gemmatirosa kalamazoonensis KBS708T, a Member of the Rarely Cultivated Gemmatimonadetes Phylum.</title>
        <authorList>
            <person name="Debruyn J.M."/>
            <person name="Radosevich M."/>
            <person name="Wommack K.E."/>
            <person name="Polson S.W."/>
            <person name="Hauser L.J."/>
            <person name="Fawaz M.N."/>
            <person name="Korlach J."/>
            <person name="Tsai Y.C."/>
        </authorList>
    </citation>
    <scope>NUCLEOTIDE SEQUENCE [LARGE SCALE GENOMIC DNA]</scope>
    <source>
        <strain evidence="7 8">KBS708</strain>
    </source>
</reference>
<evidence type="ECO:0000256" key="1">
    <source>
        <dbReference type="ARBA" id="ARBA00022491"/>
    </source>
</evidence>
<comment type="function">
    <text evidence="5">Negative regulator of class I heat shock genes (grpE-dnaK-dnaJ and groELS operons). Prevents heat-shock induction of these operons.</text>
</comment>
<dbReference type="GO" id="GO:0003677">
    <property type="term" value="F:DNA binding"/>
    <property type="evidence" value="ECO:0007669"/>
    <property type="project" value="InterPro"/>
</dbReference>
<dbReference type="Proteomes" id="UP000019151">
    <property type="component" value="Chromosome"/>
</dbReference>
<dbReference type="STRING" id="861299.J421_3469"/>
<dbReference type="OrthoDB" id="9783139at2"/>
<keyword evidence="8" id="KW-1185">Reference proteome</keyword>
<evidence type="ECO:0000259" key="6">
    <source>
        <dbReference type="Pfam" id="PF01628"/>
    </source>
</evidence>
<evidence type="ECO:0000256" key="4">
    <source>
        <dbReference type="ARBA" id="ARBA00023163"/>
    </source>
</evidence>
<evidence type="ECO:0000256" key="5">
    <source>
        <dbReference type="HAMAP-Rule" id="MF_00081"/>
    </source>
</evidence>
<keyword evidence="2 5" id="KW-0805">Transcription regulation</keyword>
<evidence type="ECO:0000256" key="3">
    <source>
        <dbReference type="ARBA" id="ARBA00023016"/>
    </source>
</evidence>
<evidence type="ECO:0000313" key="7">
    <source>
        <dbReference type="EMBL" id="AHG91006.1"/>
    </source>
</evidence>
<dbReference type="SUPFAM" id="SSF46785">
    <property type="entry name" value="Winged helix' DNA-binding domain"/>
    <property type="match status" value="1"/>
</dbReference>
<dbReference type="Gene3D" id="3.30.390.60">
    <property type="entry name" value="Heat-inducible transcription repressor hrca homolog, domain 3"/>
    <property type="match status" value="1"/>
</dbReference>
<dbReference type="HAMAP" id="MF_00081">
    <property type="entry name" value="HrcA"/>
    <property type="match status" value="1"/>
</dbReference>
<dbReference type="PANTHER" id="PTHR34824:SF1">
    <property type="entry name" value="HEAT-INDUCIBLE TRANSCRIPTION REPRESSOR HRCA"/>
    <property type="match status" value="1"/>
</dbReference>
<evidence type="ECO:0000256" key="2">
    <source>
        <dbReference type="ARBA" id="ARBA00023015"/>
    </source>
</evidence>
<dbReference type="InterPro" id="IPR002571">
    <property type="entry name" value="HrcA"/>
</dbReference>
<dbReference type="Pfam" id="PF01628">
    <property type="entry name" value="HrcA"/>
    <property type="match status" value="1"/>
</dbReference>
<dbReference type="GO" id="GO:0045892">
    <property type="term" value="P:negative regulation of DNA-templated transcription"/>
    <property type="evidence" value="ECO:0007669"/>
    <property type="project" value="UniProtKB-UniRule"/>
</dbReference>
<dbReference type="PIRSF" id="PIRSF005485">
    <property type="entry name" value="HrcA"/>
    <property type="match status" value="1"/>
</dbReference>
<dbReference type="InterPro" id="IPR036390">
    <property type="entry name" value="WH_DNA-bd_sf"/>
</dbReference>
<dbReference type="InterPro" id="IPR023120">
    <property type="entry name" value="WHTH_transcript_rep_HrcA_IDD"/>
</dbReference>
<dbReference type="eggNOG" id="COG1420">
    <property type="taxonomic scope" value="Bacteria"/>
</dbReference>
<accession>W0RJP9</accession>
<dbReference type="InterPro" id="IPR021153">
    <property type="entry name" value="HrcA_C"/>
</dbReference>
<dbReference type="NCBIfam" id="TIGR00331">
    <property type="entry name" value="hrcA"/>
    <property type="match status" value="1"/>
</dbReference>
<dbReference type="EMBL" id="CP007128">
    <property type="protein sequence ID" value="AHG91006.1"/>
    <property type="molecule type" value="Genomic_DNA"/>
</dbReference>
<feature type="domain" description="Heat-inducible transcription repressor HrcA C-terminal" evidence="6">
    <location>
        <begin position="113"/>
        <end position="337"/>
    </location>
</feature>
<dbReference type="AlphaFoldDB" id="W0RJP9"/>
<dbReference type="KEGG" id="gba:J421_3469"/>
<sequence length="352" mass="37713">MSSQELTDRERRVLAAVIQSYVATAEPAGSRTISRRFGLGVSPATIRNTMSDLEDKGFLSHPHTSAGRVPTHKAYRLYVDHLIAESMGRRALVAGAEGARLAEEIVAGGSTIEAILRRAAQSLGVLTQELGVAVGPRFEEAVLRRLDLVRLSSDRLLMVLTLDSGGIRTIFVEVPGEIADDAVFEVARVLNERLAGVRLSDVRDSLSERLRDAAAAGGDELLNIFVAGGARLFDAAAADARDVVLGQASLLADQPEFASGDRMRRLLELTETPEELGALLRRRGAGSHTGLSITIGAEHGDPRLEPFTVVTAEYRAGALTGVIGVIGPTRMPYEKVISLVSHTSRLISDLLH</sequence>
<gene>
    <name evidence="5" type="primary">hrcA</name>
    <name evidence="7" type="ORF">J421_3469</name>
</gene>
<keyword evidence="3 5" id="KW-0346">Stress response</keyword>
<dbReference type="Gene3D" id="3.30.450.40">
    <property type="match status" value="1"/>
</dbReference>
<dbReference type="PATRIC" id="fig|861299.3.peg.3522"/>
<protein>
    <recommendedName>
        <fullName evidence="5">Heat-inducible transcription repressor HrcA</fullName>
    </recommendedName>
</protein>
<dbReference type="SUPFAM" id="SSF55781">
    <property type="entry name" value="GAF domain-like"/>
    <property type="match status" value="1"/>
</dbReference>